<dbReference type="Proteomes" id="UP000647017">
    <property type="component" value="Unassembled WGS sequence"/>
</dbReference>
<reference evidence="1 2" key="1">
    <citation type="submission" date="2021-01" db="EMBL/GenBank/DDBJ databases">
        <title>Whole genome shotgun sequence of Verrucosispora andamanensis NBRC 109075.</title>
        <authorList>
            <person name="Komaki H."/>
            <person name="Tamura T."/>
        </authorList>
    </citation>
    <scope>NUCLEOTIDE SEQUENCE [LARGE SCALE GENOMIC DNA]</scope>
    <source>
        <strain evidence="1 2">NBRC 109075</strain>
    </source>
</reference>
<evidence type="ECO:0000313" key="2">
    <source>
        <dbReference type="Proteomes" id="UP000647017"/>
    </source>
</evidence>
<gene>
    <name evidence="1" type="ORF">Van01_59140</name>
</gene>
<evidence type="ECO:0000313" key="1">
    <source>
        <dbReference type="EMBL" id="GIJ12700.1"/>
    </source>
</evidence>
<proteinExistence type="predicted"/>
<keyword evidence="2" id="KW-1185">Reference proteome</keyword>
<dbReference type="RefSeq" id="WP_204014551.1">
    <property type="nucleotide sequence ID" value="NZ_BOOZ01000059.1"/>
</dbReference>
<accession>A0ABQ4I471</accession>
<sequence>MTETLPRLGIDIGRVIIDGPAHPGGGDTAFFSGDEATMLATPEVPGAVETIARLVTLFDGRVWLISKCGPRVQARTLRWLVAHDFHRRSGVPRDHVRFCRARADKRAHCRDLALTHFVDDHPEVHAAIQGTVAHQYFFGPQRRPVPGYGRPTPTWADVERHIVGSLRTASPGRR</sequence>
<comment type="caution">
    <text evidence="1">The sequence shown here is derived from an EMBL/GenBank/DDBJ whole genome shotgun (WGS) entry which is preliminary data.</text>
</comment>
<dbReference type="EMBL" id="BOOZ01000059">
    <property type="protein sequence ID" value="GIJ12700.1"/>
    <property type="molecule type" value="Genomic_DNA"/>
</dbReference>
<protein>
    <submittedName>
        <fullName evidence="1">Uncharacterized protein</fullName>
    </submittedName>
</protein>
<organism evidence="1 2">
    <name type="scientific">Micromonospora andamanensis</name>
    <dbReference type="NCBI Taxonomy" id="1287068"/>
    <lineage>
        <taxon>Bacteria</taxon>
        <taxon>Bacillati</taxon>
        <taxon>Actinomycetota</taxon>
        <taxon>Actinomycetes</taxon>
        <taxon>Micromonosporales</taxon>
        <taxon>Micromonosporaceae</taxon>
        <taxon>Micromonospora</taxon>
    </lineage>
</organism>
<name>A0ABQ4I471_9ACTN</name>